<evidence type="ECO:0000313" key="1">
    <source>
        <dbReference type="EMBL" id="KAI0035929.1"/>
    </source>
</evidence>
<dbReference type="EMBL" id="MU273477">
    <property type="protein sequence ID" value="KAI0035929.1"/>
    <property type="molecule type" value="Genomic_DNA"/>
</dbReference>
<gene>
    <name evidence="1" type="ORF">K488DRAFT_13384</name>
</gene>
<feature type="non-terminal residue" evidence="1">
    <location>
        <position position="1"/>
    </location>
</feature>
<evidence type="ECO:0000313" key="2">
    <source>
        <dbReference type="Proteomes" id="UP000814128"/>
    </source>
</evidence>
<comment type="caution">
    <text evidence="1">The sequence shown here is derived from an EMBL/GenBank/DDBJ whole genome shotgun (WGS) entry which is preliminary data.</text>
</comment>
<protein>
    <submittedName>
        <fullName evidence="1">CTLH/CRA C-terminal to lish motif domain-containing protein</fullName>
    </submittedName>
</protein>
<proteinExistence type="predicted"/>
<dbReference type="Proteomes" id="UP000814128">
    <property type="component" value="Unassembled WGS sequence"/>
</dbReference>
<reference evidence="1" key="2">
    <citation type="journal article" date="2022" name="New Phytol.">
        <title>Evolutionary transition to the ectomycorrhizal habit in the genomes of a hyperdiverse lineage of mushroom-forming fungi.</title>
        <authorList>
            <person name="Looney B."/>
            <person name="Miyauchi S."/>
            <person name="Morin E."/>
            <person name="Drula E."/>
            <person name="Courty P.E."/>
            <person name="Kohler A."/>
            <person name="Kuo A."/>
            <person name="LaButti K."/>
            <person name="Pangilinan J."/>
            <person name="Lipzen A."/>
            <person name="Riley R."/>
            <person name="Andreopoulos W."/>
            <person name="He G."/>
            <person name="Johnson J."/>
            <person name="Nolan M."/>
            <person name="Tritt A."/>
            <person name="Barry K.W."/>
            <person name="Grigoriev I.V."/>
            <person name="Nagy L.G."/>
            <person name="Hibbett D."/>
            <person name="Henrissat B."/>
            <person name="Matheny P.B."/>
            <person name="Labbe J."/>
            <person name="Martin F.M."/>
        </authorList>
    </citation>
    <scope>NUCLEOTIDE SEQUENCE</scope>
    <source>
        <strain evidence="1">EC-137</strain>
    </source>
</reference>
<feature type="non-terminal residue" evidence="1">
    <location>
        <position position="288"/>
    </location>
</feature>
<accession>A0ACB8QVQ6</accession>
<organism evidence="1 2">
    <name type="scientific">Vararia minispora EC-137</name>
    <dbReference type="NCBI Taxonomy" id="1314806"/>
    <lineage>
        <taxon>Eukaryota</taxon>
        <taxon>Fungi</taxon>
        <taxon>Dikarya</taxon>
        <taxon>Basidiomycota</taxon>
        <taxon>Agaricomycotina</taxon>
        <taxon>Agaricomycetes</taxon>
        <taxon>Russulales</taxon>
        <taxon>Lachnocladiaceae</taxon>
        <taxon>Vararia</taxon>
    </lineage>
</organism>
<name>A0ACB8QVQ6_9AGAM</name>
<sequence>RALVLDYLIHHSYTETARAFAAESVVRHLDADGDEISRPEREGDKVVLPDKLLAEASLRRSVQERILSGNVDVAIERLNAHFPDILSSSSKPSPVPEPEPAKAPVATAVPGPPPPIRTLVPLSVDPARLYLDLRILAFIEASRTVPLGNPLPPTSSSSSPEALADARDFNALLGLISELQDRISKLEDPEERAEYTEELNRVTLLIAFKDPERRPAVSKYLTQSRREDVANEINYAMLYRAGQSPVSSLELAIRQTYAVFGYLHESGYRIPSSAIVPPGVCLSSAQQT</sequence>
<reference evidence="1" key="1">
    <citation type="submission" date="2021-02" db="EMBL/GenBank/DDBJ databases">
        <authorList>
            <consortium name="DOE Joint Genome Institute"/>
            <person name="Ahrendt S."/>
            <person name="Looney B.P."/>
            <person name="Miyauchi S."/>
            <person name="Morin E."/>
            <person name="Drula E."/>
            <person name="Courty P.E."/>
            <person name="Chicoki N."/>
            <person name="Fauchery L."/>
            <person name="Kohler A."/>
            <person name="Kuo A."/>
            <person name="Labutti K."/>
            <person name="Pangilinan J."/>
            <person name="Lipzen A."/>
            <person name="Riley R."/>
            <person name="Andreopoulos W."/>
            <person name="He G."/>
            <person name="Johnson J."/>
            <person name="Barry K.W."/>
            <person name="Grigoriev I.V."/>
            <person name="Nagy L."/>
            <person name="Hibbett D."/>
            <person name="Henrissat B."/>
            <person name="Matheny P.B."/>
            <person name="Labbe J."/>
            <person name="Martin F."/>
        </authorList>
    </citation>
    <scope>NUCLEOTIDE SEQUENCE</scope>
    <source>
        <strain evidence="1">EC-137</strain>
    </source>
</reference>
<keyword evidence="2" id="KW-1185">Reference proteome</keyword>